<organism evidence="1 2">
    <name type="scientific">Vibrio cholerae</name>
    <dbReference type="NCBI Taxonomy" id="666"/>
    <lineage>
        <taxon>Bacteria</taxon>
        <taxon>Pseudomonadati</taxon>
        <taxon>Pseudomonadota</taxon>
        <taxon>Gammaproteobacteria</taxon>
        <taxon>Vibrionales</taxon>
        <taxon>Vibrionaceae</taxon>
        <taxon>Vibrio</taxon>
    </lineage>
</organism>
<sequence length="43" mass="4908">MVTRGDEKHFIIRFNNGGALRTNWASLTENRCHASIDVRHVIA</sequence>
<accession>A0A655WQU4</accession>
<dbReference type="EMBL" id="CWQY01000018">
    <property type="protein sequence ID" value="CSC90875.1"/>
    <property type="molecule type" value="Genomic_DNA"/>
</dbReference>
<dbReference type="Proteomes" id="UP000041770">
    <property type="component" value="Unassembled WGS sequence"/>
</dbReference>
<proteinExistence type="predicted"/>
<protein>
    <submittedName>
        <fullName evidence="1">Uncharacterized protein</fullName>
    </submittedName>
</protein>
<evidence type="ECO:0000313" key="1">
    <source>
        <dbReference type="EMBL" id="CSC90875.1"/>
    </source>
</evidence>
<dbReference type="AlphaFoldDB" id="A0A655WQU4"/>
<gene>
    <name evidence="1" type="ORF">ERS013200_02589</name>
</gene>
<reference evidence="1 2" key="1">
    <citation type="submission" date="2015-07" db="EMBL/GenBank/DDBJ databases">
        <authorList>
            <consortium name="Pathogen Informatics"/>
        </authorList>
    </citation>
    <scope>NUCLEOTIDE SEQUENCE [LARGE SCALE GENOMIC DNA]</scope>
    <source>
        <strain evidence="1 2">A316</strain>
    </source>
</reference>
<evidence type="ECO:0000313" key="2">
    <source>
        <dbReference type="Proteomes" id="UP000041770"/>
    </source>
</evidence>
<name>A0A655WQU4_VIBCL</name>